<evidence type="ECO:0000313" key="4">
    <source>
        <dbReference type="Proteomes" id="UP001176961"/>
    </source>
</evidence>
<feature type="compositionally biased region" description="Polar residues" evidence="1">
    <location>
        <begin position="113"/>
        <end position="133"/>
    </location>
</feature>
<accession>A0AA36GLB8</accession>
<comment type="caution">
    <text evidence="3">The sequence shown here is derived from an EMBL/GenBank/DDBJ whole genome shotgun (WGS) entry which is preliminary data.</text>
</comment>
<feature type="transmembrane region" description="Helical" evidence="2">
    <location>
        <begin position="6"/>
        <end position="26"/>
    </location>
</feature>
<organism evidence="3 4">
    <name type="scientific">Cylicocyclus nassatus</name>
    <name type="common">Nematode worm</name>
    <dbReference type="NCBI Taxonomy" id="53992"/>
    <lineage>
        <taxon>Eukaryota</taxon>
        <taxon>Metazoa</taxon>
        <taxon>Ecdysozoa</taxon>
        <taxon>Nematoda</taxon>
        <taxon>Chromadorea</taxon>
        <taxon>Rhabditida</taxon>
        <taxon>Rhabditina</taxon>
        <taxon>Rhabditomorpha</taxon>
        <taxon>Strongyloidea</taxon>
        <taxon>Strongylidae</taxon>
        <taxon>Cylicocyclus</taxon>
    </lineage>
</organism>
<proteinExistence type="predicted"/>
<protein>
    <submittedName>
        <fullName evidence="3">Uncharacterized protein</fullName>
    </submittedName>
</protein>
<evidence type="ECO:0000256" key="1">
    <source>
        <dbReference type="SAM" id="MobiDB-lite"/>
    </source>
</evidence>
<reference evidence="3" key="1">
    <citation type="submission" date="2023-07" db="EMBL/GenBank/DDBJ databases">
        <authorList>
            <consortium name="CYATHOMIX"/>
        </authorList>
    </citation>
    <scope>NUCLEOTIDE SEQUENCE</scope>
    <source>
        <strain evidence="3">N/A</strain>
    </source>
</reference>
<evidence type="ECO:0000313" key="3">
    <source>
        <dbReference type="EMBL" id="CAJ0594197.1"/>
    </source>
</evidence>
<gene>
    <name evidence="3" type="ORF">CYNAS_LOCUS6180</name>
</gene>
<sequence>MIWIFVAVVIVAVIVTAAIACFFMGFNYKESDGEVKVDTRTVEEAVGRNREDIALNKVYGISADRMTMDSMKVLESSKRDQSGDHASEPRMPSESEDNKVESRSKGEEEEGTTPDSPSRSVFRSAETTDNVKTGVSRGPASSVAGSQSGSTNAVLASSSSTGQVVLPTPTTLTGTSAGSTFQSSYATTSTRPNVARSVTHVPMCEDAGRTPPLCSPPRLMDEVMKPSQSAI</sequence>
<feature type="region of interest" description="Disordered" evidence="1">
    <location>
        <begin position="74"/>
        <end position="159"/>
    </location>
</feature>
<name>A0AA36GLB8_CYLNA</name>
<keyword evidence="2" id="KW-0812">Transmembrane</keyword>
<dbReference type="EMBL" id="CATQJL010000112">
    <property type="protein sequence ID" value="CAJ0594197.1"/>
    <property type="molecule type" value="Genomic_DNA"/>
</dbReference>
<feature type="compositionally biased region" description="Polar residues" evidence="1">
    <location>
        <begin position="143"/>
        <end position="159"/>
    </location>
</feature>
<evidence type="ECO:0000256" key="2">
    <source>
        <dbReference type="SAM" id="Phobius"/>
    </source>
</evidence>
<keyword evidence="2" id="KW-1133">Transmembrane helix</keyword>
<keyword evidence="4" id="KW-1185">Reference proteome</keyword>
<dbReference type="AlphaFoldDB" id="A0AA36GLB8"/>
<dbReference type="Proteomes" id="UP001176961">
    <property type="component" value="Unassembled WGS sequence"/>
</dbReference>
<feature type="region of interest" description="Disordered" evidence="1">
    <location>
        <begin position="201"/>
        <end position="231"/>
    </location>
</feature>
<feature type="compositionally biased region" description="Basic and acidic residues" evidence="1">
    <location>
        <begin position="75"/>
        <end position="106"/>
    </location>
</feature>
<keyword evidence="2" id="KW-0472">Membrane</keyword>